<name>A0A812CF35_ACAPH</name>
<evidence type="ECO:0000256" key="1">
    <source>
        <dbReference type="SAM" id="Phobius"/>
    </source>
</evidence>
<organism evidence="2 3">
    <name type="scientific">Acanthosepion pharaonis</name>
    <name type="common">Pharaoh cuttlefish</name>
    <name type="synonym">Sepia pharaonis</name>
    <dbReference type="NCBI Taxonomy" id="158019"/>
    <lineage>
        <taxon>Eukaryota</taxon>
        <taxon>Metazoa</taxon>
        <taxon>Spiralia</taxon>
        <taxon>Lophotrochozoa</taxon>
        <taxon>Mollusca</taxon>
        <taxon>Cephalopoda</taxon>
        <taxon>Coleoidea</taxon>
        <taxon>Decapodiformes</taxon>
        <taxon>Sepiida</taxon>
        <taxon>Sepiina</taxon>
        <taxon>Sepiidae</taxon>
        <taxon>Acanthosepion</taxon>
    </lineage>
</organism>
<comment type="caution">
    <text evidence="2">The sequence shown here is derived from an EMBL/GenBank/DDBJ whole genome shotgun (WGS) entry which is preliminary data.</text>
</comment>
<dbReference type="EMBL" id="CAHIKZ030001491">
    <property type="protein sequence ID" value="CAE1265798.1"/>
    <property type="molecule type" value="Genomic_DNA"/>
</dbReference>
<keyword evidence="1" id="KW-1133">Transmembrane helix</keyword>
<accession>A0A812CF35</accession>
<feature type="transmembrane region" description="Helical" evidence="1">
    <location>
        <begin position="73"/>
        <end position="95"/>
    </location>
</feature>
<feature type="transmembrane region" description="Helical" evidence="1">
    <location>
        <begin position="40"/>
        <end position="61"/>
    </location>
</feature>
<feature type="transmembrane region" description="Helical" evidence="1">
    <location>
        <begin position="207"/>
        <end position="231"/>
    </location>
</feature>
<keyword evidence="1" id="KW-0812">Transmembrane</keyword>
<feature type="transmembrane region" description="Helical" evidence="1">
    <location>
        <begin position="12"/>
        <end position="33"/>
    </location>
</feature>
<feature type="transmembrane region" description="Helical" evidence="1">
    <location>
        <begin position="238"/>
        <end position="257"/>
    </location>
</feature>
<keyword evidence="1" id="KW-0472">Membrane</keyword>
<dbReference type="AlphaFoldDB" id="A0A812CF35"/>
<feature type="transmembrane region" description="Helical" evidence="1">
    <location>
        <begin position="107"/>
        <end position="128"/>
    </location>
</feature>
<evidence type="ECO:0000313" key="2">
    <source>
        <dbReference type="EMBL" id="CAE1265798.1"/>
    </source>
</evidence>
<feature type="transmembrane region" description="Helical" evidence="1">
    <location>
        <begin position="168"/>
        <end position="187"/>
    </location>
</feature>
<proteinExistence type="predicted"/>
<keyword evidence="3" id="KW-1185">Reference proteome</keyword>
<evidence type="ECO:0000313" key="3">
    <source>
        <dbReference type="Proteomes" id="UP000597762"/>
    </source>
</evidence>
<sequence length="263" mass="30554">MPDTQTLSLFHYIGFSLFLFTFHSLSFPSLLVSLQLNTSFILFSHLHFVLYLFLTFPFFLPLSSSLNSSPLCLLHYLFLLALFLSLSLSLSSSLSHFRNLNFRSLSLSLYPLFNSLYLSSFHSFLIFFSNSLSLSLSPLFIYFSLSSFFSLSLNLIFYSNVFNFCPHILCFFFFQFFFRPFCLHPFLPHLSLNLSHSFYICLSPAFLYHSLLPFPLSLTFFVSFSLSCLTLFSFSRSLFYFVSHSFFSFLICLSLDITCFASF</sequence>
<feature type="transmembrane region" description="Helical" evidence="1">
    <location>
        <begin position="140"/>
        <end position="161"/>
    </location>
</feature>
<protein>
    <submittedName>
        <fullName evidence="2">Uncharacterized protein</fullName>
    </submittedName>
</protein>
<dbReference type="Proteomes" id="UP000597762">
    <property type="component" value="Unassembled WGS sequence"/>
</dbReference>
<gene>
    <name evidence="2" type="ORF">SPHA_34895</name>
</gene>
<reference evidence="2" key="1">
    <citation type="submission" date="2021-01" db="EMBL/GenBank/DDBJ databases">
        <authorList>
            <person name="Li R."/>
            <person name="Bekaert M."/>
        </authorList>
    </citation>
    <scope>NUCLEOTIDE SEQUENCE</scope>
    <source>
        <strain evidence="2">Farmed</strain>
    </source>
</reference>